<evidence type="ECO:0000313" key="1">
    <source>
        <dbReference type="EMBL" id="MFD1588579.1"/>
    </source>
</evidence>
<evidence type="ECO:0008006" key="3">
    <source>
        <dbReference type="Google" id="ProtNLM"/>
    </source>
</evidence>
<sequence length="226" mass="24845">MPMKGSGKATEFREIDRRDDGVGWIAFPDETMQRASHAFAIDGDVWVCDPIDVEGLDDLLAEFGDVAGVVILLDRHKRDAATVANRHGVAVHVPDWMDGVVDEIDAPAERIHLELADTGVGVHKLVDNRFWQEAALYIEDRDELIVPESVGTADYFLVGSERLGVHPMLRMKPPKKLRRFSPDRVLVGHGAGIHDDASKALSDAVAGARARTPGLYLKNLRKLVLG</sequence>
<dbReference type="InterPro" id="IPR036866">
    <property type="entry name" value="RibonucZ/Hydroxyglut_hydro"/>
</dbReference>
<dbReference type="AlphaFoldDB" id="A0ABD6CEU4"/>
<organism evidence="1 2">
    <name type="scientific">Halorientalis brevis</name>
    <dbReference type="NCBI Taxonomy" id="1126241"/>
    <lineage>
        <taxon>Archaea</taxon>
        <taxon>Methanobacteriati</taxon>
        <taxon>Methanobacteriota</taxon>
        <taxon>Stenosarchaea group</taxon>
        <taxon>Halobacteria</taxon>
        <taxon>Halobacteriales</taxon>
        <taxon>Haloarculaceae</taxon>
        <taxon>Halorientalis</taxon>
    </lineage>
</organism>
<keyword evidence="2" id="KW-1185">Reference proteome</keyword>
<name>A0ABD6CEU4_9EURY</name>
<dbReference type="Gene3D" id="3.60.15.10">
    <property type="entry name" value="Ribonuclease Z/Hydroxyacylglutathione hydrolase-like"/>
    <property type="match status" value="1"/>
</dbReference>
<comment type="caution">
    <text evidence="1">The sequence shown here is derived from an EMBL/GenBank/DDBJ whole genome shotgun (WGS) entry which is preliminary data.</text>
</comment>
<protein>
    <recommendedName>
        <fullName evidence="3">Glyoxylase, beta-lactamase superfamily II</fullName>
    </recommendedName>
</protein>
<accession>A0ABD6CEU4</accession>
<dbReference type="Proteomes" id="UP001597119">
    <property type="component" value="Unassembled WGS sequence"/>
</dbReference>
<proteinExistence type="predicted"/>
<gene>
    <name evidence="1" type="ORF">ACFR9U_16495</name>
</gene>
<evidence type="ECO:0000313" key="2">
    <source>
        <dbReference type="Proteomes" id="UP001597119"/>
    </source>
</evidence>
<reference evidence="1 2" key="1">
    <citation type="journal article" date="2019" name="Int. J. Syst. Evol. Microbiol.">
        <title>The Global Catalogue of Microorganisms (GCM) 10K type strain sequencing project: providing services to taxonomists for standard genome sequencing and annotation.</title>
        <authorList>
            <consortium name="The Broad Institute Genomics Platform"/>
            <consortium name="The Broad Institute Genome Sequencing Center for Infectious Disease"/>
            <person name="Wu L."/>
            <person name="Ma J."/>
        </authorList>
    </citation>
    <scope>NUCLEOTIDE SEQUENCE [LARGE SCALE GENOMIC DNA]</scope>
    <source>
        <strain evidence="1 2">CGMCC 1.12125</strain>
    </source>
</reference>
<dbReference type="RefSeq" id="WP_247378182.1">
    <property type="nucleotide sequence ID" value="NZ_JALLGV010000005.1"/>
</dbReference>
<dbReference type="EMBL" id="JBHUDJ010000014">
    <property type="protein sequence ID" value="MFD1588579.1"/>
    <property type="molecule type" value="Genomic_DNA"/>
</dbReference>